<evidence type="ECO:0000256" key="6">
    <source>
        <dbReference type="ARBA" id="ARBA00022908"/>
    </source>
</evidence>
<proteinExistence type="predicted"/>
<evidence type="ECO:0000256" key="3">
    <source>
        <dbReference type="ARBA" id="ARBA00022759"/>
    </source>
</evidence>
<dbReference type="OrthoDB" id="89199at2759"/>
<dbReference type="AlphaFoldDB" id="A0A9W6WZX6"/>
<keyword evidence="5" id="KW-0460">Magnesium</keyword>
<keyword evidence="8" id="KW-0548">Nucleotidyltransferase</keyword>
<keyword evidence="2" id="KW-0479">Metal-binding</keyword>
<dbReference type="InterPro" id="IPR001584">
    <property type="entry name" value="Integrase_cat-core"/>
</dbReference>
<dbReference type="InterPro" id="IPR036397">
    <property type="entry name" value="RNaseH_sf"/>
</dbReference>
<organism evidence="11 12">
    <name type="scientific">Phytophthora fragariaefolia</name>
    <dbReference type="NCBI Taxonomy" id="1490495"/>
    <lineage>
        <taxon>Eukaryota</taxon>
        <taxon>Sar</taxon>
        <taxon>Stramenopiles</taxon>
        <taxon>Oomycota</taxon>
        <taxon>Peronosporomycetes</taxon>
        <taxon>Peronosporales</taxon>
        <taxon>Peronosporaceae</taxon>
        <taxon>Phytophthora</taxon>
    </lineage>
</organism>
<keyword evidence="9" id="KW-0233">DNA recombination</keyword>
<evidence type="ECO:0000259" key="10">
    <source>
        <dbReference type="PROSITE" id="PS50994"/>
    </source>
</evidence>
<evidence type="ECO:0000256" key="9">
    <source>
        <dbReference type="ARBA" id="ARBA00023172"/>
    </source>
</evidence>
<keyword evidence="7" id="KW-0695">RNA-directed DNA polymerase</keyword>
<evidence type="ECO:0000256" key="1">
    <source>
        <dbReference type="ARBA" id="ARBA00022722"/>
    </source>
</evidence>
<evidence type="ECO:0000313" key="11">
    <source>
        <dbReference type="EMBL" id="GMF23507.1"/>
    </source>
</evidence>
<dbReference type="GO" id="GO:0046872">
    <property type="term" value="F:metal ion binding"/>
    <property type="evidence" value="ECO:0007669"/>
    <property type="project" value="UniProtKB-KW"/>
</dbReference>
<dbReference type="InterPro" id="IPR039537">
    <property type="entry name" value="Retrotran_Ty1/copia-like"/>
</dbReference>
<dbReference type="Pfam" id="PF13976">
    <property type="entry name" value="gag_pre-integrs"/>
    <property type="match status" value="1"/>
</dbReference>
<keyword evidence="8" id="KW-0808">Transferase</keyword>
<dbReference type="PANTHER" id="PTHR42648">
    <property type="entry name" value="TRANSPOSASE, PUTATIVE-RELATED"/>
    <property type="match status" value="1"/>
</dbReference>
<accession>A0A9W6WZX6</accession>
<dbReference type="PANTHER" id="PTHR42648:SF11">
    <property type="entry name" value="TRANSPOSON TY4-P GAG-POL POLYPROTEIN"/>
    <property type="match status" value="1"/>
</dbReference>
<dbReference type="InterPro" id="IPR025724">
    <property type="entry name" value="GAG-pre-integrase_dom"/>
</dbReference>
<dbReference type="SUPFAM" id="SSF53098">
    <property type="entry name" value="Ribonuclease H-like"/>
    <property type="match status" value="1"/>
</dbReference>
<dbReference type="Pfam" id="PF00665">
    <property type="entry name" value="rve"/>
    <property type="match status" value="1"/>
</dbReference>
<keyword evidence="6" id="KW-0229">DNA integration</keyword>
<evidence type="ECO:0000256" key="4">
    <source>
        <dbReference type="ARBA" id="ARBA00022801"/>
    </source>
</evidence>
<dbReference type="EMBL" id="BSXT01000290">
    <property type="protein sequence ID" value="GMF23507.1"/>
    <property type="molecule type" value="Genomic_DNA"/>
</dbReference>
<comment type="caution">
    <text evidence="11">The sequence shown here is derived from an EMBL/GenBank/DDBJ whole genome shotgun (WGS) entry which is preliminary data.</text>
</comment>
<evidence type="ECO:0000313" key="12">
    <source>
        <dbReference type="Proteomes" id="UP001165121"/>
    </source>
</evidence>
<dbReference type="PROSITE" id="PS50994">
    <property type="entry name" value="INTEGRASE"/>
    <property type="match status" value="1"/>
</dbReference>
<evidence type="ECO:0000256" key="8">
    <source>
        <dbReference type="ARBA" id="ARBA00022932"/>
    </source>
</evidence>
<dbReference type="GO" id="GO:0003964">
    <property type="term" value="F:RNA-directed DNA polymerase activity"/>
    <property type="evidence" value="ECO:0007669"/>
    <property type="project" value="UniProtKB-KW"/>
</dbReference>
<dbReference type="GO" id="GO:0003887">
    <property type="term" value="F:DNA-directed DNA polymerase activity"/>
    <property type="evidence" value="ECO:0007669"/>
    <property type="project" value="UniProtKB-KW"/>
</dbReference>
<evidence type="ECO:0000256" key="5">
    <source>
        <dbReference type="ARBA" id="ARBA00022842"/>
    </source>
</evidence>
<dbReference type="Proteomes" id="UP001165121">
    <property type="component" value="Unassembled WGS sequence"/>
</dbReference>
<sequence>MQLWHSRCGHLGYQNIAKLVSRGRAHGLHGLKRDLAEIPVCDACERSNLQRASFKRTYTQHATQVNELVYTDIKGPIEVPTFSNKCYVLVFVDDYSGFVTTFLLARKSESLAPFKEYVVAAETKHNVPVQAVNSDNGGKFISPDWIAYNTSKGIHVRSTTPYTPEQNGSAEVRFRVLFRKVRALLIGAQLPKQFWGEARLTATLLNNISPLRRAEVTPYELWHRKESDYSNLRVFGISSVHLRHTNTFKATQANLHSRKTEDTR</sequence>
<name>A0A9W6WZX6_9STRA</name>
<evidence type="ECO:0000256" key="2">
    <source>
        <dbReference type="ARBA" id="ARBA00022723"/>
    </source>
</evidence>
<dbReference type="Gene3D" id="3.30.420.10">
    <property type="entry name" value="Ribonuclease H-like superfamily/Ribonuclease H"/>
    <property type="match status" value="1"/>
</dbReference>
<dbReference type="GO" id="GO:0003676">
    <property type="term" value="F:nucleic acid binding"/>
    <property type="evidence" value="ECO:0007669"/>
    <property type="project" value="InterPro"/>
</dbReference>
<reference evidence="11" key="1">
    <citation type="submission" date="2023-04" db="EMBL/GenBank/DDBJ databases">
        <title>Phytophthora fragariaefolia NBRC 109709.</title>
        <authorList>
            <person name="Ichikawa N."/>
            <person name="Sato H."/>
            <person name="Tonouchi N."/>
        </authorList>
    </citation>
    <scope>NUCLEOTIDE SEQUENCE</scope>
    <source>
        <strain evidence="11">NBRC 109709</strain>
    </source>
</reference>
<feature type="domain" description="Integrase catalytic" evidence="10">
    <location>
        <begin position="59"/>
        <end position="226"/>
    </location>
</feature>
<dbReference type="GO" id="GO:0015074">
    <property type="term" value="P:DNA integration"/>
    <property type="evidence" value="ECO:0007669"/>
    <property type="project" value="UniProtKB-KW"/>
</dbReference>
<keyword evidence="1" id="KW-0540">Nuclease</keyword>
<evidence type="ECO:0000256" key="7">
    <source>
        <dbReference type="ARBA" id="ARBA00022918"/>
    </source>
</evidence>
<keyword evidence="12" id="KW-1185">Reference proteome</keyword>
<keyword evidence="3" id="KW-0255">Endonuclease</keyword>
<dbReference type="GO" id="GO:0016787">
    <property type="term" value="F:hydrolase activity"/>
    <property type="evidence" value="ECO:0007669"/>
    <property type="project" value="UniProtKB-KW"/>
</dbReference>
<dbReference type="GO" id="GO:0006310">
    <property type="term" value="P:DNA recombination"/>
    <property type="evidence" value="ECO:0007669"/>
    <property type="project" value="UniProtKB-KW"/>
</dbReference>
<gene>
    <name evidence="11" type="ORF">Pfra01_000373000</name>
</gene>
<dbReference type="InterPro" id="IPR012337">
    <property type="entry name" value="RNaseH-like_sf"/>
</dbReference>
<dbReference type="GO" id="GO:0004519">
    <property type="term" value="F:endonuclease activity"/>
    <property type="evidence" value="ECO:0007669"/>
    <property type="project" value="UniProtKB-KW"/>
</dbReference>
<keyword evidence="4" id="KW-0378">Hydrolase</keyword>
<keyword evidence="8" id="KW-0239">DNA-directed DNA polymerase</keyword>
<protein>
    <submittedName>
        <fullName evidence="11">Unnamed protein product</fullName>
    </submittedName>
</protein>